<evidence type="ECO:0000313" key="3">
    <source>
        <dbReference type="EMBL" id="RNM38647.1"/>
    </source>
</evidence>
<gene>
    <name evidence="3" type="ORF">DMP09_17425</name>
</gene>
<evidence type="ECO:0000313" key="4">
    <source>
        <dbReference type="Proteomes" id="UP000270112"/>
    </source>
</evidence>
<sequence length="464" mass="50712">MWRVFYGPDVIYDPRDPELTLTGMEGAAALTEAGEFSFTMPPAHPFSGRIECLQKDVEIVVEQDGETVFCGRAMVEAPDFLGNVTYTCEGERAYLNDIVLPAYSTVDKEGFEKAPAQVDALFNWYVAEYNSRVSPRHRFIVGVNEGAQLDPNNHLLRESSQRPTVWAEMREKLIDKLGGWVRVRHEGGMRRIDWLADGGKACAQRIEFGVNLMDYARERNYLEYCTKIVPVGEDDDGNEVTISSLPDGALQEGYEKRGDGVVSIEGERKYGIVEKVVEFDDASTPAYLLSAGTRNLVNRRVGDTLEIRAVDLHQVDPSVERITLGSYVRATSKPHGLDEYFLCFRIPFNPGEPGGCAYTLGNTYDTLTGKQSSKLAALNGSINKTYEAMAPIDQAAKDAAKAAQAAKDRADAAQGSADAAKEAADKAKAEADKAAADAIQAAKDALEAKREADGATAKVEIVET</sequence>
<keyword evidence="1" id="KW-0175">Coiled coil</keyword>
<comment type="caution">
    <text evidence="3">The sequence shown here is derived from an EMBL/GenBank/DDBJ whole genome shotgun (WGS) entry which is preliminary data.</text>
</comment>
<feature type="non-terminal residue" evidence="3">
    <location>
        <position position="464"/>
    </location>
</feature>
<feature type="coiled-coil region" evidence="1">
    <location>
        <begin position="403"/>
        <end position="437"/>
    </location>
</feature>
<reference evidence="4" key="1">
    <citation type="submission" date="2018-05" db="EMBL/GenBank/DDBJ databases">
        <title>Genome Sequencing of selected type strains of the family Eggerthellaceae.</title>
        <authorList>
            <person name="Danylec N."/>
            <person name="Stoll D.A."/>
            <person name="Doetsch A."/>
            <person name="Huch M."/>
        </authorList>
    </citation>
    <scope>NUCLEOTIDE SEQUENCE [LARGE SCALE GENOMIC DNA]</scope>
    <source>
        <strain evidence="4">DSM 16107</strain>
    </source>
</reference>
<evidence type="ECO:0000256" key="2">
    <source>
        <dbReference type="SAM" id="MobiDB-lite"/>
    </source>
</evidence>
<dbReference type="Proteomes" id="UP000270112">
    <property type="component" value="Unassembled WGS sequence"/>
</dbReference>
<dbReference type="AlphaFoldDB" id="A0A3N0IP75"/>
<proteinExistence type="predicted"/>
<organism evidence="3 4">
    <name type="scientific">Eggerthella sinensis</name>
    <dbReference type="NCBI Taxonomy" id="242230"/>
    <lineage>
        <taxon>Bacteria</taxon>
        <taxon>Bacillati</taxon>
        <taxon>Actinomycetota</taxon>
        <taxon>Coriobacteriia</taxon>
        <taxon>Eggerthellales</taxon>
        <taxon>Eggerthellaceae</taxon>
        <taxon>Eggerthella</taxon>
    </lineage>
</organism>
<evidence type="ECO:0008006" key="5">
    <source>
        <dbReference type="Google" id="ProtNLM"/>
    </source>
</evidence>
<evidence type="ECO:0000256" key="1">
    <source>
        <dbReference type="SAM" id="Coils"/>
    </source>
</evidence>
<accession>A0A3N0IP75</accession>
<protein>
    <recommendedName>
        <fullName evidence="5">Prophage tail endopeptidase domain-containing protein</fullName>
    </recommendedName>
</protein>
<dbReference type="RefSeq" id="WP_148044626.1">
    <property type="nucleotide sequence ID" value="NZ_QICC01000154.1"/>
</dbReference>
<dbReference type="EMBL" id="QICC01000154">
    <property type="protein sequence ID" value="RNM38647.1"/>
    <property type="molecule type" value="Genomic_DNA"/>
</dbReference>
<name>A0A3N0IP75_9ACTN</name>
<feature type="region of interest" description="Disordered" evidence="2">
    <location>
        <begin position="445"/>
        <end position="464"/>
    </location>
</feature>